<dbReference type="EMBL" id="PKMF04000002">
    <property type="protein sequence ID" value="KAK7861334.1"/>
    <property type="molecule type" value="Genomic_DNA"/>
</dbReference>
<organism evidence="1">
    <name type="scientific">Quercus suber</name>
    <name type="common">Cork oak</name>
    <dbReference type="NCBI Taxonomy" id="58331"/>
    <lineage>
        <taxon>Eukaryota</taxon>
        <taxon>Viridiplantae</taxon>
        <taxon>Streptophyta</taxon>
        <taxon>Embryophyta</taxon>
        <taxon>Tracheophyta</taxon>
        <taxon>Spermatophyta</taxon>
        <taxon>Magnoliopsida</taxon>
        <taxon>eudicotyledons</taxon>
        <taxon>Gunneridae</taxon>
        <taxon>Pentapetalae</taxon>
        <taxon>rosids</taxon>
        <taxon>fabids</taxon>
        <taxon>Fagales</taxon>
        <taxon>Fagaceae</taxon>
        <taxon>Quercus</taxon>
    </lineage>
</organism>
<sequence length="134" mass="14984">MLRSPVHDRYFANRCDRVDSLICSVHCLCLSFISCSRCSIQLTRPRYLYLNGKATFEASFGKSGIHVAAEPSIASLVGSCNLKEDETYQPKQKSESQVKPSGFGNTPLAHTLPGLSWELPYVIKSNERESRGIW</sequence>
<dbReference type="PROSITE" id="PS51257">
    <property type="entry name" value="PROKAR_LIPOPROTEIN"/>
    <property type="match status" value="1"/>
</dbReference>
<dbReference type="AlphaFoldDB" id="A0AAW0MHX9"/>
<protein>
    <submittedName>
        <fullName evidence="1">Uncharacterized protein</fullName>
    </submittedName>
</protein>
<evidence type="ECO:0000313" key="1">
    <source>
        <dbReference type="EMBL" id="KAK7861334.1"/>
    </source>
</evidence>
<gene>
    <name evidence="1" type="ORF">CFP56_011403</name>
</gene>
<reference evidence="1" key="2">
    <citation type="journal article" date="2018" name="Sci. Data">
        <title>The draft genome sequence of cork oak.</title>
        <authorList>
            <person name="Ramos A.M."/>
            <person name="Usie A."/>
            <person name="Barbosa P."/>
            <person name="Barros P.M."/>
            <person name="Capote T."/>
            <person name="Chaves I."/>
            <person name="Simoes F."/>
            <person name="Abreu I."/>
            <person name="Carrasquinho I."/>
            <person name="Faro C."/>
            <person name="Guimaraes J.B."/>
            <person name="Mendonca D."/>
            <person name="Nobrega F."/>
            <person name="Rodrigues L."/>
            <person name="Saibo N.J.M."/>
            <person name="Varela M.C."/>
            <person name="Egas C."/>
            <person name="Matos J."/>
            <person name="Miguel C.M."/>
            <person name="Oliveira M.M."/>
            <person name="Ricardo C.P."/>
            <person name="Goncalves S."/>
        </authorList>
    </citation>
    <scope>NUCLEOTIDE SEQUENCE [LARGE SCALE GENOMIC DNA]</scope>
    <source>
        <strain evidence="1">HL8</strain>
    </source>
</reference>
<reference evidence="1" key="1">
    <citation type="submission" date="2017-12" db="EMBL/GenBank/DDBJ databases">
        <authorList>
            <person name="Barbosa P."/>
            <person name="Usie A."/>
            <person name="Ramos A.M."/>
        </authorList>
    </citation>
    <scope>NUCLEOTIDE SEQUENCE</scope>
    <source>
        <strain evidence="1">HL8</strain>
        <tissue evidence="1">Leaves</tissue>
    </source>
</reference>
<comment type="caution">
    <text evidence="1">The sequence shown here is derived from an EMBL/GenBank/DDBJ whole genome shotgun (WGS) entry which is preliminary data.</text>
</comment>
<accession>A0AAW0MHX9</accession>
<proteinExistence type="predicted"/>
<reference evidence="1" key="3">
    <citation type="submission" date="2023-07" db="EMBL/GenBank/DDBJ databases">
        <title>An improved reference 1 genome and first organelle genomes of Quercus suber.</title>
        <authorList>
            <consortium name="Genosuber Consortium"/>
            <person name="Usie A."/>
            <person name="Serra O."/>
            <person name="Barros P."/>
        </authorList>
    </citation>
    <scope>NUCLEOTIDE SEQUENCE</scope>
    <source>
        <strain evidence="1">HL8</strain>
        <tissue evidence="1">Leaves</tissue>
    </source>
</reference>
<name>A0AAW0MHX9_QUESU</name>